<evidence type="ECO:0000256" key="2">
    <source>
        <dbReference type="ARBA" id="ARBA00022771"/>
    </source>
</evidence>
<evidence type="ECO:0000313" key="8">
    <source>
        <dbReference type="EMBL" id="RXK41076.1"/>
    </source>
</evidence>
<feature type="region of interest" description="Disordered" evidence="6">
    <location>
        <begin position="489"/>
        <end position="530"/>
    </location>
</feature>
<dbReference type="EMBL" id="SDIL01000012">
    <property type="protein sequence ID" value="RXK41076.1"/>
    <property type="molecule type" value="Genomic_DNA"/>
</dbReference>
<evidence type="ECO:0000256" key="1">
    <source>
        <dbReference type="ARBA" id="ARBA00022723"/>
    </source>
</evidence>
<dbReference type="SMART" id="SM00184">
    <property type="entry name" value="RING"/>
    <property type="match status" value="1"/>
</dbReference>
<evidence type="ECO:0000313" key="9">
    <source>
        <dbReference type="Proteomes" id="UP000289152"/>
    </source>
</evidence>
<feature type="coiled-coil region" evidence="5">
    <location>
        <begin position="143"/>
        <end position="184"/>
    </location>
</feature>
<evidence type="ECO:0000256" key="3">
    <source>
        <dbReference type="ARBA" id="ARBA00022833"/>
    </source>
</evidence>
<gene>
    <name evidence="8" type="ORF">M231_01707</name>
</gene>
<evidence type="ECO:0000256" key="5">
    <source>
        <dbReference type="SAM" id="Coils"/>
    </source>
</evidence>
<dbReference type="Pfam" id="PF00097">
    <property type="entry name" value="zf-C3HC4"/>
    <property type="match status" value="1"/>
</dbReference>
<dbReference type="AlphaFoldDB" id="A0A4Q1BSW5"/>
<keyword evidence="2 4" id="KW-0863">Zinc-finger</keyword>
<dbReference type="InterPro" id="IPR018957">
    <property type="entry name" value="Znf_C3HC4_RING-type"/>
</dbReference>
<feature type="region of interest" description="Disordered" evidence="6">
    <location>
        <begin position="418"/>
        <end position="477"/>
    </location>
</feature>
<feature type="compositionally biased region" description="Basic and acidic residues" evidence="6">
    <location>
        <begin position="451"/>
        <end position="463"/>
    </location>
</feature>
<dbReference type="InParanoid" id="A0A4Q1BSW5"/>
<dbReference type="Proteomes" id="UP000289152">
    <property type="component" value="Unassembled WGS sequence"/>
</dbReference>
<feature type="compositionally biased region" description="Basic residues" evidence="6">
    <location>
        <begin position="63"/>
        <end position="73"/>
    </location>
</feature>
<dbReference type="STRING" id="5217.A0A4Q1BSW5"/>
<evidence type="ECO:0000259" key="7">
    <source>
        <dbReference type="PROSITE" id="PS50089"/>
    </source>
</evidence>
<evidence type="ECO:0000256" key="4">
    <source>
        <dbReference type="PROSITE-ProRule" id="PRU00175"/>
    </source>
</evidence>
<dbReference type="PROSITE" id="PS50089">
    <property type="entry name" value="ZF_RING_2"/>
    <property type="match status" value="1"/>
</dbReference>
<keyword evidence="1" id="KW-0479">Metal-binding</keyword>
<feature type="region of interest" description="Disordered" evidence="6">
    <location>
        <begin position="1"/>
        <end position="80"/>
    </location>
</feature>
<sequence length="530" mass="59739">MPPHPRNSQNTRSQHSPYFIKPPSKASQNSLLPSSLDRPQPLDIKINDNHIYRSVSQSDNERKKRRKDKKRKPSITTESAIHRAHDLAMLGYTQRVSQQSPRPARMISDTRNKPSTPPSPGINKSKSDDHRVQILQRKFELSSREAKRREEELEETITRLESKLAAQTQEVEAARKDGEKHRQQAAEHAKTIEEHVATKDSLKEAITEAASCLICCDTLKDPHILSCGHIACKGCLQTWFRSSGAYIHGLPDDVRPELDLSYRSKVCHVCRTSIIRRPTRLYVLGDLLQPVGIQVNLPAASQEPADPWRLTFPRDRENYRMYDSADGVYRCPECMGEIDGDYCHTCDAKFSTDEEGGMEGDFDGMTDEDSLGFPEELRIGSEEEYPMNDIEAFEAPLNRWAQDEVDWSDHDEEYEDSFIDDGEIESEREIPDSGGSDAGSHAGEPSAGGSVKDDSDGASVRDNDSEEENLSDEIIQLPRQRARALIQQIGARRAMQRQRERISSSPEAPIMAPAPRRGRGRGRAVNQVGW</sequence>
<dbReference type="VEuPathDB" id="FungiDB:TREMEDRAFT_65540"/>
<dbReference type="InterPro" id="IPR013083">
    <property type="entry name" value="Znf_RING/FYVE/PHD"/>
</dbReference>
<dbReference type="Gene3D" id="3.30.40.10">
    <property type="entry name" value="Zinc/RING finger domain, C3HC4 (zinc finger)"/>
    <property type="match status" value="1"/>
</dbReference>
<keyword evidence="3" id="KW-0862">Zinc</keyword>
<feature type="region of interest" description="Disordered" evidence="6">
    <location>
        <begin position="95"/>
        <end position="131"/>
    </location>
</feature>
<dbReference type="GO" id="GO:0008270">
    <property type="term" value="F:zinc ion binding"/>
    <property type="evidence" value="ECO:0007669"/>
    <property type="project" value="UniProtKB-KW"/>
</dbReference>
<organism evidence="8 9">
    <name type="scientific">Tremella mesenterica</name>
    <name type="common">Jelly fungus</name>
    <dbReference type="NCBI Taxonomy" id="5217"/>
    <lineage>
        <taxon>Eukaryota</taxon>
        <taxon>Fungi</taxon>
        <taxon>Dikarya</taxon>
        <taxon>Basidiomycota</taxon>
        <taxon>Agaricomycotina</taxon>
        <taxon>Tremellomycetes</taxon>
        <taxon>Tremellales</taxon>
        <taxon>Tremellaceae</taxon>
        <taxon>Tremella</taxon>
    </lineage>
</organism>
<name>A0A4Q1BSW5_TREME</name>
<keyword evidence="5" id="KW-0175">Coiled coil</keyword>
<dbReference type="OrthoDB" id="6105938at2759"/>
<comment type="caution">
    <text evidence="8">The sequence shown here is derived from an EMBL/GenBank/DDBJ whole genome shotgun (WGS) entry which is preliminary data.</text>
</comment>
<feature type="compositionally biased region" description="Polar residues" evidence="6">
    <location>
        <begin position="1"/>
        <end position="16"/>
    </location>
</feature>
<keyword evidence="9" id="KW-1185">Reference proteome</keyword>
<reference evidence="8 9" key="1">
    <citation type="submission" date="2016-06" db="EMBL/GenBank/DDBJ databases">
        <title>Evolution of pathogenesis and genome organization in the Tremellales.</title>
        <authorList>
            <person name="Cuomo C."/>
            <person name="Litvintseva A."/>
            <person name="Heitman J."/>
            <person name="Chen Y."/>
            <person name="Sun S."/>
            <person name="Springer D."/>
            <person name="Dromer F."/>
            <person name="Young S."/>
            <person name="Zeng Q."/>
            <person name="Chapman S."/>
            <person name="Gujja S."/>
            <person name="Saif S."/>
            <person name="Birren B."/>
        </authorList>
    </citation>
    <scope>NUCLEOTIDE SEQUENCE [LARGE SCALE GENOMIC DNA]</scope>
    <source>
        <strain evidence="8 9">ATCC 28783</strain>
    </source>
</reference>
<accession>A0A4Q1BSW5</accession>
<protein>
    <recommendedName>
        <fullName evidence="7">RING-type domain-containing protein</fullName>
    </recommendedName>
</protein>
<feature type="compositionally biased region" description="Low complexity" evidence="6">
    <location>
        <begin position="432"/>
        <end position="443"/>
    </location>
</feature>
<feature type="domain" description="RING-type" evidence="7">
    <location>
        <begin position="212"/>
        <end position="271"/>
    </location>
</feature>
<dbReference type="SUPFAM" id="SSF57850">
    <property type="entry name" value="RING/U-box"/>
    <property type="match status" value="1"/>
</dbReference>
<dbReference type="InterPro" id="IPR001841">
    <property type="entry name" value="Znf_RING"/>
</dbReference>
<proteinExistence type="predicted"/>
<evidence type="ECO:0000256" key="6">
    <source>
        <dbReference type="SAM" id="MobiDB-lite"/>
    </source>
</evidence>